<proteinExistence type="predicted"/>
<keyword evidence="1" id="KW-0472">Membrane</keyword>
<dbReference type="OrthoDB" id="10261361at2759"/>
<keyword evidence="3" id="KW-1185">Reference proteome</keyword>
<dbReference type="Proteomes" id="UP000027195">
    <property type="component" value="Unassembled WGS sequence"/>
</dbReference>
<accession>A0A067MPD3</accession>
<feature type="transmembrane region" description="Helical" evidence="1">
    <location>
        <begin position="189"/>
        <end position="207"/>
    </location>
</feature>
<evidence type="ECO:0000256" key="1">
    <source>
        <dbReference type="SAM" id="Phobius"/>
    </source>
</evidence>
<dbReference type="InParanoid" id="A0A067MPD3"/>
<organism evidence="2 3">
    <name type="scientific">Botryobasidium botryosum (strain FD-172 SS1)</name>
    <dbReference type="NCBI Taxonomy" id="930990"/>
    <lineage>
        <taxon>Eukaryota</taxon>
        <taxon>Fungi</taxon>
        <taxon>Dikarya</taxon>
        <taxon>Basidiomycota</taxon>
        <taxon>Agaricomycotina</taxon>
        <taxon>Agaricomycetes</taxon>
        <taxon>Cantharellales</taxon>
        <taxon>Botryobasidiaceae</taxon>
        <taxon>Botryobasidium</taxon>
    </lineage>
</organism>
<feature type="transmembrane region" description="Helical" evidence="1">
    <location>
        <begin position="421"/>
        <end position="441"/>
    </location>
</feature>
<feature type="transmembrane region" description="Helical" evidence="1">
    <location>
        <begin position="228"/>
        <end position="254"/>
    </location>
</feature>
<feature type="transmembrane region" description="Helical" evidence="1">
    <location>
        <begin position="453"/>
        <end position="470"/>
    </location>
</feature>
<keyword evidence="1" id="KW-1133">Transmembrane helix</keyword>
<sequence>MSARTAATPHPDAPYSKTSFTYPPRTHLYKPVPSLDLFARYAPPLSLPALDALLAAIPAPEFTVPRYKRALGKRAKLTGQMFSPMDMLLGRKLDDLSHNAKITPDWRNRNTVLASLVNIVLGLAGSSAISNYYSLQGIIDSLQIFALVLSSFVPNAGRDLGNTWRKLFLGTIPNILALSPTVLPSLTLYTLLLIISLSLLTYFHFATRNILRTHLAREGIQGKPVGNGWGIVMSSFALTVVYLPVGTISLHAIIWSSDFWPVANPYTSSTFPPAPLGPSSEFRGPLDFCYTTTMKKDEFNFAPFVVILSLAAFLSVSIYFPLRLAQTIRQCLPIIDPYTELGKQRTAVEMEHEYQRMLARDREPLSFLYNAYRRPWGTYKSLFLTFKLSALLITSLITPSTCLLRSFARSWASEISVARQSILAVTMFAFFLVQCFAAPFVDPVNNASEWFSRLSYMLTAIVGLLAALNVKGTGFIEGPVLYCIYGLTYSLNIYFTVIDWSWMRRLVKRMARRVDFSIDIFSPHLDISPNSPHTKRRIWQESLTTLFLTSPECRIPPSKRMVFAEASDLTWPPYLLDFGSSPSERHVENLKILRDVGHARYHAASSALSGPLAPRLELAQKKITNHFVGPDSYWNNPTANSTGGGFGNSWWIPFPPTLVVQYDAGPLSVIDDLDELEAYINQNESPTIRKKKSVRTALRALDGKTVAWPYVHVETVGARSRWPWETPLAKYKLESATHFQTCQLRIKRRGHFSWRGVELGSGFEIELVYSKHVTKEGDIIGLGGDFDLTPALARFLKLNESLIHAGVHRLRYVLDDYRQSLQAEAQAKVDVLTYGFLTDIYNRPHLSPADVRSVVMDSESDLRVRQLMLGSDEALVSTHERIQMVSRSEITTWWYIFWDDLWRRNRDTISSLQTHAQDFNPYYPTSIAYRPLPRAALETFLIERGVLATKSKWQKSIHSGLLNKIYFRLNQIAFRSPDRVIFAHLGDSPTEVDLAEVEIGGETRSITTDAGGGTDHDDESIRVRPAFKWEGIFEDPVRTIYFFSRIMTRPLGMFPVWFGVTPLGRTRYWTRGVAFDVILSKGRYVLADTELMSDTEG</sequence>
<feature type="transmembrane region" description="Helical" evidence="1">
    <location>
        <begin position="301"/>
        <end position="320"/>
    </location>
</feature>
<protein>
    <submittedName>
        <fullName evidence="2">Uncharacterized protein</fullName>
    </submittedName>
</protein>
<reference evidence="3" key="1">
    <citation type="journal article" date="2014" name="Proc. Natl. Acad. Sci. U.S.A.">
        <title>Extensive sampling of basidiomycete genomes demonstrates inadequacy of the white-rot/brown-rot paradigm for wood decay fungi.</title>
        <authorList>
            <person name="Riley R."/>
            <person name="Salamov A.A."/>
            <person name="Brown D.W."/>
            <person name="Nagy L.G."/>
            <person name="Floudas D."/>
            <person name="Held B.W."/>
            <person name="Levasseur A."/>
            <person name="Lombard V."/>
            <person name="Morin E."/>
            <person name="Otillar R."/>
            <person name="Lindquist E.A."/>
            <person name="Sun H."/>
            <person name="LaButti K.M."/>
            <person name="Schmutz J."/>
            <person name="Jabbour D."/>
            <person name="Luo H."/>
            <person name="Baker S.E."/>
            <person name="Pisabarro A.G."/>
            <person name="Walton J.D."/>
            <person name="Blanchette R.A."/>
            <person name="Henrissat B."/>
            <person name="Martin F."/>
            <person name="Cullen D."/>
            <person name="Hibbett D.S."/>
            <person name="Grigoriev I.V."/>
        </authorList>
    </citation>
    <scope>NUCLEOTIDE SEQUENCE [LARGE SCALE GENOMIC DNA]</scope>
    <source>
        <strain evidence="3">FD-172 SS1</strain>
    </source>
</reference>
<keyword evidence="1" id="KW-0812">Transmembrane</keyword>
<dbReference type="AlphaFoldDB" id="A0A067MPD3"/>
<gene>
    <name evidence="2" type="ORF">BOTBODRAFT_111078</name>
</gene>
<feature type="transmembrane region" description="Helical" evidence="1">
    <location>
        <begin position="482"/>
        <end position="503"/>
    </location>
</feature>
<dbReference type="HOGENOM" id="CLU_003027_0_0_1"/>
<evidence type="ECO:0000313" key="3">
    <source>
        <dbReference type="Proteomes" id="UP000027195"/>
    </source>
</evidence>
<feature type="transmembrane region" description="Helical" evidence="1">
    <location>
        <begin position="111"/>
        <end position="129"/>
    </location>
</feature>
<name>A0A067MPD3_BOTB1</name>
<dbReference type="STRING" id="930990.A0A067MPD3"/>
<evidence type="ECO:0000313" key="2">
    <source>
        <dbReference type="EMBL" id="KDQ13737.1"/>
    </source>
</evidence>
<dbReference type="EMBL" id="KL198042">
    <property type="protein sequence ID" value="KDQ13737.1"/>
    <property type="molecule type" value="Genomic_DNA"/>
</dbReference>